<dbReference type="PRINTS" id="PR00039">
    <property type="entry name" value="HTHLYSR"/>
</dbReference>
<evidence type="ECO:0000313" key="7">
    <source>
        <dbReference type="Proteomes" id="UP000249185"/>
    </source>
</evidence>
<dbReference type="PANTHER" id="PTHR30126:SF39">
    <property type="entry name" value="HTH-TYPE TRANSCRIPTIONAL REGULATOR CYSL"/>
    <property type="match status" value="1"/>
</dbReference>
<organism evidence="6 7">
    <name type="scientific">Rhodovulum sulfidophilum</name>
    <name type="common">Rhodobacter sulfidophilus</name>
    <dbReference type="NCBI Taxonomy" id="35806"/>
    <lineage>
        <taxon>Bacteria</taxon>
        <taxon>Pseudomonadati</taxon>
        <taxon>Pseudomonadota</taxon>
        <taxon>Alphaproteobacteria</taxon>
        <taxon>Rhodobacterales</taxon>
        <taxon>Paracoccaceae</taxon>
        <taxon>Rhodovulum</taxon>
    </lineage>
</organism>
<gene>
    <name evidence="6" type="ORF">DI556_22250</name>
</gene>
<proteinExistence type="inferred from homology"/>
<dbReference type="SUPFAM" id="SSF53850">
    <property type="entry name" value="Periplasmic binding protein-like II"/>
    <property type="match status" value="1"/>
</dbReference>
<keyword evidence="4" id="KW-0804">Transcription</keyword>
<feature type="domain" description="HTH lysR-type" evidence="5">
    <location>
        <begin position="6"/>
        <end position="63"/>
    </location>
</feature>
<dbReference type="PROSITE" id="PS50931">
    <property type="entry name" value="HTH_LYSR"/>
    <property type="match status" value="1"/>
</dbReference>
<evidence type="ECO:0000256" key="4">
    <source>
        <dbReference type="ARBA" id="ARBA00023163"/>
    </source>
</evidence>
<accession>A0A2W5MWP6</accession>
<evidence type="ECO:0000256" key="3">
    <source>
        <dbReference type="ARBA" id="ARBA00023125"/>
    </source>
</evidence>
<evidence type="ECO:0000256" key="1">
    <source>
        <dbReference type="ARBA" id="ARBA00009437"/>
    </source>
</evidence>
<dbReference type="FunFam" id="1.10.10.10:FF:000001">
    <property type="entry name" value="LysR family transcriptional regulator"/>
    <property type="match status" value="1"/>
</dbReference>
<dbReference type="AlphaFoldDB" id="A0A2W5MWP6"/>
<dbReference type="CDD" id="cd05466">
    <property type="entry name" value="PBP2_LTTR_substrate"/>
    <property type="match status" value="1"/>
</dbReference>
<dbReference type="GO" id="GO:0000976">
    <property type="term" value="F:transcription cis-regulatory region binding"/>
    <property type="evidence" value="ECO:0007669"/>
    <property type="project" value="TreeGrafter"/>
</dbReference>
<dbReference type="Pfam" id="PF00126">
    <property type="entry name" value="HTH_1"/>
    <property type="match status" value="1"/>
</dbReference>
<dbReference type="InterPro" id="IPR000847">
    <property type="entry name" value="LysR_HTH_N"/>
</dbReference>
<keyword evidence="2" id="KW-0805">Transcription regulation</keyword>
<protein>
    <recommendedName>
        <fullName evidence="5">HTH lysR-type domain-containing protein</fullName>
    </recommendedName>
</protein>
<dbReference type="Proteomes" id="UP000249185">
    <property type="component" value="Unassembled WGS sequence"/>
</dbReference>
<keyword evidence="3" id="KW-0238">DNA-binding</keyword>
<dbReference type="InterPro" id="IPR036390">
    <property type="entry name" value="WH_DNA-bd_sf"/>
</dbReference>
<name>A0A2W5MWP6_RHOSU</name>
<comment type="caution">
    <text evidence="6">The sequence shown here is derived from an EMBL/GenBank/DDBJ whole genome shotgun (WGS) entry which is preliminary data.</text>
</comment>
<evidence type="ECO:0000259" key="5">
    <source>
        <dbReference type="PROSITE" id="PS50931"/>
    </source>
</evidence>
<dbReference type="SUPFAM" id="SSF46785">
    <property type="entry name" value="Winged helix' DNA-binding domain"/>
    <property type="match status" value="1"/>
</dbReference>
<reference evidence="6 7" key="1">
    <citation type="submission" date="2017-08" db="EMBL/GenBank/DDBJ databases">
        <title>Infants hospitalized years apart are colonized by the same room-sourced microbial strains.</title>
        <authorList>
            <person name="Brooks B."/>
            <person name="Olm M.R."/>
            <person name="Firek B.A."/>
            <person name="Baker R."/>
            <person name="Thomas B.C."/>
            <person name="Morowitz M.J."/>
            <person name="Banfield J.F."/>
        </authorList>
    </citation>
    <scope>NUCLEOTIDE SEQUENCE [LARGE SCALE GENOMIC DNA]</scope>
    <source>
        <strain evidence="6">S2_005_002_R2_34</strain>
    </source>
</reference>
<dbReference type="PANTHER" id="PTHR30126">
    <property type="entry name" value="HTH-TYPE TRANSCRIPTIONAL REGULATOR"/>
    <property type="match status" value="1"/>
</dbReference>
<evidence type="ECO:0000256" key="2">
    <source>
        <dbReference type="ARBA" id="ARBA00023015"/>
    </source>
</evidence>
<dbReference type="Gene3D" id="1.10.10.10">
    <property type="entry name" value="Winged helix-like DNA-binding domain superfamily/Winged helix DNA-binding domain"/>
    <property type="match status" value="1"/>
</dbReference>
<dbReference type="InterPro" id="IPR005119">
    <property type="entry name" value="LysR_subst-bd"/>
</dbReference>
<comment type="similarity">
    <text evidence="1">Belongs to the LysR transcriptional regulatory family.</text>
</comment>
<sequence>MAKAFLDLHRLRCFEAAARLGSMSAAAREIGMAQPALSLHIAKLEGYYQVRLLDRLPRGVAPTRTGDALLSHARTILGELAAADAALRRMSREMSIPRELNIGLVSSLAETVTPRLIVLLASKFPAITPRFKMLTAAQCHRHLEASMVDVALTVRMREFPEGEVIHTSALCLVSRPGAEDLPPRVRLADLAGRRLIIPPAGNGLREVIDLAAREASVELTNILELNGLGPRKSAVEAGLGSTILPVLNIANELRMGQFVKRDIFEPRLLRTVVLRHRDGLDPRFVSRLRTLIQESIIQSEQIAGAPVLTSFPASPG</sequence>
<dbReference type="GO" id="GO:0003700">
    <property type="term" value="F:DNA-binding transcription factor activity"/>
    <property type="evidence" value="ECO:0007669"/>
    <property type="project" value="InterPro"/>
</dbReference>
<dbReference type="InterPro" id="IPR036388">
    <property type="entry name" value="WH-like_DNA-bd_sf"/>
</dbReference>
<dbReference type="Gene3D" id="3.40.190.10">
    <property type="entry name" value="Periplasmic binding protein-like II"/>
    <property type="match status" value="2"/>
</dbReference>
<evidence type="ECO:0000313" key="6">
    <source>
        <dbReference type="EMBL" id="PZQ45711.1"/>
    </source>
</evidence>
<dbReference type="EMBL" id="QFPW01000042">
    <property type="protein sequence ID" value="PZQ45711.1"/>
    <property type="molecule type" value="Genomic_DNA"/>
</dbReference>
<dbReference type="Pfam" id="PF03466">
    <property type="entry name" value="LysR_substrate"/>
    <property type="match status" value="1"/>
</dbReference>